<feature type="compositionally biased region" description="Basic and acidic residues" evidence="1">
    <location>
        <begin position="116"/>
        <end position="131"/>
    </location>
</feature>
<sequence length="253" mass="27418">MHQTQSIRTLIAVPFAVLTALLLMGCSSTQKIQSAWQPVDTLRVDGQTNEWDTIRPQYYDEDSRLAVRTMNNEDDLFICLTVGSRNMARKVMHSGLTLTLGFDNTEGQDVALTIKPGEEPEKSERQNRDQPRPQNAMTAPAGIAITVPPSVHPTDLTPSEARKKGIEMLLTQDRFDRLILEARLNLKAMALLANTTPGTSVTLEITSPETTPPKASGGKRAGGKGRRGGRGSSRSAATPLKAELEINLASSGA</sequence>
<keyword evidence="3" id="KW-1185">Reference proteome</keyword>
<evidence type="ECO:0000313" key="2">
    <source>
        <dbReference type="EMBL" id="VFQ45486.1"/>
    </source>
</evidence>
<reference evidence="2 3" key="1">
    <citation type="submission" date="2019-03" db="EMBL/GenBank/DDBJ databases">
        <authorList>
            <person name="Nijsse B."/>
        </authorList>
    </citation>
    <scope>NUCLEOTIDE SEQUENCE [LARGE SCALE GENOMIC DNA]</scope>
    <source>
        <strain evidence="2">Desulfoluna butyratoxydans MSL71</strain>
    </source>
</reference>
<protein>
    <submittedName>
        <fullName evidence="2">Uncharacterized protein</fullName>
    </submittedName>
</protein>
<evidence type="ECO:0000313" key="3">
    <source>
        <dbReference type="Proteomes" id="UP000507962"/>
    </source>
</evidence>
<dbReference type="EMBL" id="CAADHO010000005">
    <property type="protein sequence ID" value="VFQ45486.1"/>
    <property type="molecule type" value="Genomic_DNA"/>
</dbReference>
<proteinExistence type="predicted"/>
<gene>
    <name evidence="2" type="ORF">MSL71_31430</name>
</gene>
<evidence type="ECO:0000256" key="1">
    <source>
        <dbReference type="SAM" id="MobiDB-lite"/>
    </source>
</evidence>
<dbReference type="Proteomes" id="UP000507962">
    <property type="component" value="Unassembled WGS sequence"/>
</dbReference>
<feature type="region of interest" description="Disordered" evidence="1">
    <location>
        <begin position="115"/>
        <end position="136"/>
    </location>
</feature>
<dbReference type="RefSeq" id="WP_180142070.1">
    <property type="nucleotide sequence ID" value="NZ_CAADHO010000005.1"/>
</dbReference>
<organism evidence="2 3">
    <name type="scientific">Desulfoluna butyratoxydans</name>
    <dbReference type="NCBI Taxonomy" id="231438"/>
    <lineage>
        <taxon>Bacteria</taxon>
        <taxon>Pseudomonadati</taxon>
        <taxon>Thermodesulfobacteriota</taxon>
        <taxon>Desulfobacteria</taxon>
        <taxon>Desulfobacterales</taxon>
        <taxon>Desulfolunaceae</taxon>
        <taxon>Desulfoluna</taxon>
    </lineage>
</organism>
<accession>A0A4U8YN43</accession>
<name>A0A4U8YN43_9BACT</name>
<feature type="region of interest" description="Disordered" evidence="1">
    <location>
        <begin position="202"/>
        <end position="253"/>
    </location>
</feature>
<dbReference type="AlphaFoldDB" id="A0A4U8YN43"/>